<accession>A0A919YFW4</accession>
<name>A0A919YFW4_9BACL</name>
<dbReference type="AlphaFoldDB" id="A0A919YFW4"/>
<evidence type="ECO:0000313" key="6">
    <source>
        <dbReference type="EMBL" id="GIO48543.1"/>
    </source>
</evidence>
<organism evidence="6 7">
    <name type="scientific">Paenibacillus azoreducens</name>
    <dbReference type="NCBI Taxonomy" id="116718"/>
    <lineage>
        <taxon>Bacteria</taxon>
        <taxon>Bacillati</taxon>
        <taxon>Bacillota</taxon>
        <taxon>Bacilli</taxon>
        <taxon>Bacillales</taxon>
        <taxon>Paenibacillaceae</taxon>
        <taxon>Paenibacillus</taxon>
    </lineage>
</organism>
<dbReference type="Proteomes" id="UP000682811">
    <property type="component" value="Unassembled WGS sequence"/>
</dbReference>
<reference evidence="6 7" key="1">
    <citation type="submission" date="2021-03" db="EMBL/GenBank/DDBJ databases">
        <title>Antimicrobial resistance genes in bacteria isolated from Japanese honey, and their potential for conferring macrolide and lincosamide resistance in the American foulbrood pathogen Paenibacillus larvae.</title>
        <authorList>
            <person name="Okamoto M."/>
            <person name="Kumagai M."/>
            <person name="Kanamori H."/>
            <person name="Takamatsu D."/>
        </authorList>
    </citation>
    <scope>NUCLEOTIDE SEQUENCE [LARGE SCALE GENOMIC DNA]</scope>
    <source>
        <strain evidence="6 7">J34TS1</strain>
    </source>
</reference>
<dbReference type="InterPro" id="IPR036388">
    <property type="entry name" value="WH-like_DNA-bd_sf"/>
</dbReference>
<proteinExistence type="inferred from homology"/>
<dbReference type="Gene3D" id="3.40.190.290">
    <property type="match status" value="1"/>
</dbReference>
<comment type="caution">
    <text evidence="6">The sequence shown here is derived from an EMBL/GenBank/DDBJ whole genome shotgun (WGS) entry which is preliminary data.</text>
</comment>
<dbReference type="PANTHER" id="PTHR30126:SF40">
    <property type="entry name" value="HTH-TYPE TRANSCRIPTIONAL REGULATOR GLTR"/>
    <property type="match status" value="1"/>
</dbReference>
<keyword evidence="3" id="KW-0238">DNA-binding</keyword>
<dbReference type="InterPro" id="IPR036390">
    <property type="entry name" value="WH_DNA-bd_sf"/>
</dbReference>
<dbReference type="CDD" id="cd08442">
    <property type="entry name" value="PBP2_YofA_SoxR_like"/>
    <property type="match status" value="1"/>
</dbReference>
<evidence type="ECO:0000259" key="5">
    <source>
        <dbReference type="PROSITE" id="PS50931"/>
    </source>
</evidence>
<feature type="domain" description="HTH lysR-type" evidence="5">
    <location>
        <begin position="3"/>
        <end position="60"/>
    </location>
</feature>
<evidence type="ECO:0000256" key="4">
    <source>
        <dbReference type="ARBA" id="ARBA00023163"/>
    </source>
</evidence>
<dbReference type="EMBL" id="BORT01000014">
    <property type="protein sequence ID" value="GIO48543.1"/>
    <property type="molecule type" value="Genomic_DNA"/>
</dbReference>
<dbReference type="InterPro" id="IPR005119">
    <property type="entry name" value="LysR_subst-bd"/>
</dbReference>
<keyword evidence="2" id="KW-0805">Transcription regulation</keyword>
<dbReference type="GO" id="GO:0000976">
    <property type="term" value="F:transcription cis-regulatory region binding"/>
    <property type="evidence" value="ECO:0007669"/>
    <property type="project" value="TreeGrafter"/>
</dbReference>
<dbReference type="GO" id="GO:0003700">
    <property type="term" value="F:DNA-binding transcription factor activity"/>
    <property type="evidence" value="ECO:0007669"/>
    <property type="project" value="InterPro"/>
</dbReference>
<dbReference type="SUPFAM" id="SSF53850">
    <property type="entry name" value="Periplasmic binding protein-like II"/>
    <property type="match status" value="1"/>
</dbReference>
<keyword evidence="4" id="KW-0804">Transcription</keyword>
<dbReference type="InterPro" id="IPR000847">
    <property type="entry name" value="LysR_HTH_N"/>
</dbReference>
<evidence type="ECO:0000256" key="2">
    <source>
        <dbReference type="ARBA" id="ARBA00023015"/>
    </source>
</evidence>
<evidence type="ECO:0000256" key="3">
    <source>
        <dbReference type="ARBA" id="ARBA00023125"/>
    </source>
</evidence>
<comment type="similarity">
    <text evidence="1">Belongs to the LysR transcriptional regulatory family.</text>
</comment>
<evidence type="ECO:0000256" key="1">
    <source>
        <dbReference type="ARBA" id="ARBA00009437"/>
    </source>
</evidence>
<dbReference type="SUPFAM" id="SSF46785">
    <property type="entry name" value="Winged helix' DNA-binding domain"/>
    <property type="match status" value="1"/>
</dbReference>
<evidence type="ECO:0000313" key="7">
    <source>
        <dbReference type="Proteomes" id="UP000682811"/>
    </source>
</evidence>
<dbReference type="Pfam" id="PF03466">
    <property type="entry name" value="LysR_substrate"/>
    <property type="match status" value="1"/>
</dbReference>
<dbReference type="Gene3D" id="1.10.10.10">
    <property type="entry name" value="Winged helix-like DNA-binding domain superfamily/Winged helix DNA-binding domain"/>
    <property type="match status" value="1"/>
</dbReference>
<dbReference type="Pfam" id="PF00126">
    <property type="entry name" value="HTH_1"/>
    <property type="match status" value="1"/>
</dbReference>
<sequence>MHMESGDLKIFRAVAQEGSITKAASRLGYVQSNVTARIRQLEAELNAPLLYRQSRGVLLTPAGQNLLIYADKIVHLLEEAVKSTRNSETPSGPLRIGSLETNAAVYLPGIMLEYHRNYPEVKLSLHTAQTSELIQNVLDYELDAAFVGGSVDHPDLEVLLSFEEELVLIAEPNEISLEGALSKPQLFFGKGCSHRQKLEQWLHEEHQEPLNVMEFGTLEAILGGVSAGLGVSLLTHASVKTWEEAGKIRCFRVPERFRYSVVSFIYRRDLFRTSAFNKFAEQLLRSPHLVRKEKT</sequence>
<protein>
    <submittedName>
        <fullName evidence="6">HTH-type transcriptional regulator YofA</fullName>
    </submittedName>
</protein>
<keyword evidence="7" id="KW-1185">Reference proteome</keyword>
<dbReference type="PROSITE" id="PS50931">
    <property type="entry name" value="HTH_LYSR"/>
    <property type="match status" value="1"/>
</dbReference>
<dbReference type="FunFam" id="1.10.10.10:FF:000001">
    <property type="entry name" value="LysR family transcriptional regulator"/>
    <property type="match status" value="1"/>
</dbReference>
<dbReference type="PANTHER" id="PTHR30126">
    <property type="entry name" value="HTH-TYPE TRANSCRIPTIONAL REGULATOR"/>
    <property type="match status" value="1"/>
</dbReference>
<gene>
    <name evidence="6" type="primary">yofA</name>
    <name evidence="6" type="ORF">J34TS1_33080</name>
</gene>